<feature type="compositionally biased region" description="Low complexity" evidence="1">
    <location>
        <begin position="113"/>
        <end position="127"/>
    </location>
</feature>
<comment type="caution">
    <text evidence="2">The sequence shown here is derived from an EMBL/GenBank/DDBJ whole genome shotgun (WGS) entry which is preliminary data.</text>
</comment>
<dbReference type="EMBL" id="CM029039">
    <property type="protein sequence ID" value="KAG2641283.1"/>
    <property type="molecule type" value="Genomic_DNA"/>
</dbReference>
<proteinExistence type="predicted"/>
<keyword evidence="3" id="KW-1185">Reference proteome</keyword>
<dbReference type="AlphaFoldDB" id="A0A8T0W9G4"/>
<feature type="compositionally biased region" description="Low complexity" evidence="1">
    <location>
        <begin position="32"/>
        <end position="41"/>
    </location>
</feature>
<protein>
    <submittedName>
        <fullName evidence="2">Uncharacterized protein</fullName>
    </submittedName>
</protein>
<evidence type="ECO:0000313" key="3">
    <source>
        <dbReference type="Proteomes" id="UP000823388"/>
    </source>
</evidence>
<sequence length="139" mass="14520">MSWLSILRKTYSSPRRPPPPAGRNPVGASVLRSSSFSAPGRGRAGRRRVWSLSLPAGPTARHVSGADPGPEAEGADESDGPPDSQIEAEIPTDTDTPHLTGRTSPVSVSRSATQGTPRTRGGRTRALPRPPCPPAAATR</sequence>
<feature type="compositionally biased region" description="Pro residues" evidence="1">
    <location>
        <begin position="128"/>
        <end position="139"/>
    </location>
</feature>
<reference evidence="2" key="1">
    <citation type="submission" date="2020-05" db="EMBL/GenBank/DDBJ databases">
        <title>WGS assembly of Panicum virgatum.</title>
        <authorList>
            <person name="Lovell J.T."/>
            <person name="Jenkins J."/>
            <person name="Shu S."/>
            <person name="Juenger T.E."/>
            <person name="Schmutz J."/>
        </authorList>
    </citation>
    <scope>NUCLEOTIDE SEQUENCE</scope>
    <source>
        <strain evidence="2">AP13</strain>
    </source>
</reference>
<organism evidence="2 3">
    <name type="scientific">Panicum virgatum</name>
    <name type="common">Blackwell switchgrass</name>
    <dbReference type="NCBI Taxonomy" id="38727"/>
    <lineage>
        <taxon>Eukaryota</taxon>
        <taxon>Viridiplantae</taxon>
        <taxon>Streptophyta</taxon>
        <taxon>Embryophyta</taxon>
        <taxon>Tracheophyta</taxon>
        <taxon>Spermatophyta</taxon>
        <taxon>Magnoliopsida</taxon>
        <taxon>Liliopsida</taxon>
        <taxon>Poales</taxon>
        <taxon>Poaceae</taxon>
        <taxon>PACMAD clade</taxon>
        <taxon>Panicoideae</taxon>
        <taxon>Panicodae</taxon>
        <taxon>Paniceae</taxon>
        <taxon>Panicinae</taxon>
        <taxon>Panicum</taxon>
        <taxon>Panicum sect. Hiantes</taxon>
    </lineage>
</organism>
<evidence type="ECO:0000313" key="2">
    <source>
        <dbReference type="EMBL" id="KAG2641283.1"/>
    </source>
</evidence>
<feature type="region of interest" description="Disordered" evidence="1">
    <location>
        <begin position="1"/>
        <end position="139"/>
    </location>
</feature>
<accession>A0A8T0W9G4</accession>
<feature type="compositionally biased region" description="Polar residues" evidence="1">
    <location>
        <begin position="101"/>
        <end position="112"/>
    </location>
</feature>
<gene>
    <name evidence="2" type="ORF">PVAP13_2KG170358</name>
</gene>
<dbReference type="Proteomes" id="UP000823388">
    <property type="component" value="Chromosome 2K"/>
</dbReference>
<evidence type="ECO:0000256" key="1">
    <source>
        <dbReference type="SAM" id="MobiDB-lite"/>
    </source>
</evidence>
<name>A0A8T0W9G4_PANVG</name>